<keyword evidence="1" id="KW-0732">Signal</keyword>
<sequence>MLQKILRSCFILLSSAVCVSAAAQNTETKTQPEPKQKIIIGTDKEKVPVFCGLSVSVDLVGAVMKAINSNFAQTEAALRLNFKEKYFPVFELGYGFSDYVSEETDKCSKTNAPYMRIGMDYNFTKKRNGNRLYAGIRYGFSHFRYDLADASYRDPVWNQPLPFYLNGEAGNAQWGEAVFGLETRLWKFIQLGWNLRYKKRFSQHVSKQGAPWYLPGFGKNGSTCFGGTFNLIFEI</sequence>
<reference evidence="2" key="2">
    <citation type="submission" date="2021-04" db="EMBL/GenBank/DDBJ databases">
        <authorList>
            <person name="Gilroy R."/>
        </authorList>
    </citation>
    <scope>NUCLEOTIDE SEQUENCE</scope>
    <source>
        <strain evidence="2">G3-2149</strain>
    </source>
</reference>
<dbReference type="Pfam" id="PF19515">
    <property type="entry name" value="DUF6048"/>
    <property type="match status" value="1"/>
</dbReference>
<evidence type="ECO:0008006" key="4">
    <source>
        <dbReference type="Google" id="ProtNLM"/>
    </source>
</evidence>
<evidence type="ECO:0000256" key="1">
    <source>
        <dbReference type="SAM" id="SignalP"/>
    </source>
</evidence>
<feature type="signal peptide" evidence="1">
    <location>
        <begin position="1"/>
        <end position="23"/>
    </location>
</feature>
<protein>
    <recommendedName>
        <fullName evidence="4">Outer membrane protein beta-barrel domain-containing protein</fullName>
    </recommendedName>
</protein>
<gene>
    <name evidence="2" type="ORF">H9789_09735</name>
</gene>
<evidence type="ECO:0000313" key="3">
    <source>
        <dbReference type="Proteomes" id="UP000823865"/>
    </source>
</evidence>
<comment type="caution">
    <text evidence="2">The sequence shown here is derived from an EMBL/GenBank/DDBJ whole genome shotgun (WGS) entry which is preliminary data.</text>
</comment>
<organism evidence="2 3">
    <name type="scientific">Candidatus Paraprevotella stercoravium</name>
    <dbReference type="NCBI Taxonomy" id="2838725"/>
    <lineage>
        <taxon>Bacteria</taxon>
        <taxon>Pseudomonadati</taxon>
        <taxon>Bacteroidota</taxon>
        <taxon>Bacteroidia</taxon>
        <taxon>Bacteroidales</taxon>
        <taxon>Prevotellaceae</taxon>
        <taxon>Paraprevotella</taxon>
    </lineage>
</organism>
<dbReference type="Proteomes" id="UP000823865">
    <property type="component" value="Unassembled WGS sequence"/>
</dbReference>
<dbReference type="InterPro" id="IPR046111">
    <property type="entry name" value="DUF6048"/>
</dbReference>
<proteinExistence type="predicted"/>
<reference evidence="2" key="1">
    <citation type="journal article" date="2021" name="PeerJ">
        <title>Extensive microbial diversity within the chicken gut microbiome revealed by metagenomics and culture.</title>
        <authorList>
            <person name="Gilroy R."/>
            <person name="Ravi A."/>
            <person name="Getino M."/>
            <person name="Pursley I."/>
            <person name="Horton D.L."/>
            <person name="Alikhan N.F."/>
            <person name="Baker D."/>
            <person name="Gharbi K."/>
            <person name="Hall N."/>
            <person name="Watson M."/>
            <person name="Adriaenssens E.M."/>
            <person name="Foster-Nyarko E."/>
            <person name="Jarju S."/>
            <person name="Secka A."/>
            <person name="Antonio M."/>
            <person name="Oren A."/>
            <person name="Chaudhuri R.R."/>
            <person name="La Ragione R."/>
            <person name="Hildebrand F."/>
            <person name="Pallen M.J."/>
        </authorList>
    </citation>
    <scope>NUCLEOTIDE SEQUENCE</scope>
    <source>
        <strain evidence="2">G3-2149</strain>
    </source>
</reference>
<feature type="chain" id="PRO_5038975493" description="Outer membrane protein beta-barrel domain-containing protein" evidence="1">
    <location>
        <begin position="24"/>
        <end position="235"/>
    </location>
</feature>
<evidence type="ECO:0000313" key="2">
    <source>
        <dbReference type="EMBL" id="MBU3854071.1"/>
    </source>
</evidence>
<accession>A0A9E2L7R5</accession>
<name>A0A9E2L7R5_9BACT</name>
<dbReference type="EMBL" id="JAHLFU010000201">
    <property type="protein sequence ID" value="MBU3854071.1"/>
    <property type="molecule type" value="Genomic_DNA"/>
</dbReference>
<dbReference type="AlphaFoldDB" id="A0A9E2L7R5"/>